<evidence type="ECO:0000313" key="2">
    <source>
        <dbReference type="Proteomes" id="UP001163046"/>
    </source>
</evidence>
<protein>
    <submittedName>
        <fullName evidence="1">Uncharacterized protein</fullName>
    </submittedName>
</protein>
<keyword evidence="2" id="KW-1185">Reference proteome</keyword>
<accession>A0A9X0CCQ0</accession>
<name>A0A9X0CCQ0_9CNID</name>
<organism evidence="1 2">
    <name type="scientific">Desmophyllum pertusum</name>
    <dbReference type="NCBI Taxonomy" id="174260"/>
    <lineage>
        <taxon>Eukaryota</taxon>
        <taxon>Metazoa</taxon>
        <taxon>Cnidaria</taxon>
        <taxon>Anthozoa</taxon>
        <taxon>Hexacorallia</taxon>
        <taxon>Scleractinia</taxon>
        <taxon>Caryophylliina</taxon>
        <taxon>Caryophylliidae</taxon>
        <taxon>Desmophyllum</taxon>
    </lineage>
</organism>
<reference evidence="1" key="1">
    <citation type="submission" date="2023-01" db="EMBL/GenBank/DDBJ databases">
        <title>Genome assembly of the deep-sea coral Lophelia pertusa.</title>
        <authorList>
            <person name="Herrera S."/>
            <person name="Cordes E."/>
        </authorList>
    </citation>
    <scope>NUCLEOTIDE SEQUENCE</scope>
    <source>
        <strain evidence="1">USNM1676648</strain>
        <tissue evidence="1">Polyp</tissue>
    </source>
</reference>
<dbReference type="EMBL" id="MU827835">
    <property type="protein sequence ID" value="KAJ7319464.1"/>
    <property type="molecule type" value="Genomic_DNA"/>
</dbReference>
<sequence length="127" mass="14643">MYQSSIIGYLHHLSPIKTSKNNNQYFDLKIQSSSNIYRTMCFSPEKHTTFKRKSSSPVKLTKFQLKKNERTSEQELVINKRTKVGDPIDYCAIKTQEKETKDASAQEILDGEINILVNICGRIIIDE</sequence>
<dbReference type="OrthoDB" id="5970613at2759"/>
<evidence type="ECO:0000313" key="1">
    <source>
        <dbReference type="EMBL" id="KAJ7319464.1"/>
    </source>
</evidence>
<comment type="caution">
    <text evidence="1">The sequence shown here is derived from an EMBL/GenBank/DDBJ whole genome shotgun (WGS) entry which is preliminary data.</text>
</comment>
<dbReference type="Proteomes" id="UP001163046">
    <property type="component" value="Unassembled WGS sequence"/>
</dbReference>
<gene>
    <name evidence="1" type="ORF">OS493_036107</name>
</gene>
<dbReference type="AlphaFoldDB" id="A0A9X0CCQ0"/>
<proteinExistence type="predicted"/>